<dbReference type="STRING" id="320771.Cflav_PD5868"/>
<dbReference type="PANTHER" id="PTHR30576">
    <property type="entry name" value="COLANIC BIOSYNTHESIS UDP-GLUCOSE LIPID CARRIER TRANSFERASE"/>
    <property type="match status" value="1"/>
</dbReference>
<evidence type="ECO:0000256" key="1">
    <source>
        <dbReference type="ARBA" id="ARBA00006464"/>
    </source>
</evidence>
<proteinExistence type="inferred from homology"/>
<reference evidence="4 5" key="1">
    <citation type="journal article" date="2011" name="J. Bacteriol.">
        <title>Genome sequence of 'Pedosphaera parvula' Ellin514, an aerobic Verrucomicrobial isolate from pasture soil.</title>
        <authorList>
            <person name="Kant R."/>
            <person name="van Passel M.W."/>
            <person name="Sangwan P."/>
            <person name="Palva A."/>
            <person name="Lucas S."/>
            <person name="Copeland A."/>
            <person name="Lapidus A."/>
            <person name="Glavina Del Rio T."/>
            <person name="Dalin E."/>
            <person name="Tice H."/>
            <person name="Bruce D."/>
            <person name="Goodwin L."/>
            <person name="Pitluck S."/>
            <person name="Chertkov O."/>
            <person name="Larimer F.W."/>
            <person name="Land M.L."/>
            <person name="Hauser L."/>
            <person name="Brettin T.S."/>
            <person name="Detter J.C."/>
            <person name="Han S."/>
            <person name="de Vos W.M."/>
            <person name="Janssen P.H."/>
            <person name="Smidt H."/>
        </authorList>
    </citation>
    <scope>NUCLEOTIDE SEQUENCE [LARGE SCALE GENOMIC DNA]</scope>
    <source>
        <strain evidence="4 5">Ellin514</strain>
    </source>
</reference>
<evidence type="ECO:0000259" key="3">
    <source>
        <dbReference type="Pfam" id="PF02397"/>
    </source>
</evidence>
<dbReference type="GO" id="GO:0047360">
    <property type="term" value="F:undecaprenyl-phosphate galactose phosphotransferase activity"/>
    <property type="evidence" value="ECO:0007669"/>
    <property type="project" value="UniProtKB-EC"/>
</dbReference>
<dbReference type="PANTHER" id="PTHR30576:SF10">
    <property type="entry name" value="SLL5057 PROTEIN"/>
    <property type="match status" value="1"/>
</dbReference>
<dbReference type="EMBL" id="ABOX02000001">
    <property type="protein sequence ID" value="EEF63233.1"/>
    <property type="molecule type" value="Genomic_DNA"/>
</dbReference>
<organism evidence="4 5">
    <name type="scientific">Pedosphaera parvula (strain Ellin514)</name>
    <dbReference type="NCBI Taxonomy" id="320771"/>
    <lineage>
        <taxon>Bacteria</taxon>
        <taxon>Pseudomonadati</taxon>
        <taxon>Verrucomicrobiota</taxon>
        <taxon>Pedosphaerae</taxon>
        <taxon>Pedosphaerales</taxon>
        <taxon>Pedosphaeraceae</taxon>
        <taxon>Pedosphaera</taxon>
    </lineage>
</organism>
<dbReference type="Proteomes" id="UP000003688">
    <property type="component" value="Unassembled WGS sequence"/>
</dbReference>
<dbReference type="EC" id="2.7.8.6" evidence="4"/>
<dbReference type="AlphaFoldDB" id="B9X9T2"/>
<gene>
    <name evidence="4" type="ORF">Cflav_PD5868</name>
</gene>
<dbReference type="RefSeq" id="WP_007412540.1">
    <property type="nucleotide sequence ID" value="NZ_ABOX02000001.1"/>
</dbReference>
<evidence type="ECO:0000313" key="5">
    <source>
        <dbReference type="Proteomes" id="UP000003688"/>
    </source>
</evidence>
<keyword evidence="4" id="KW-0808">Transferase</keyword>
<accession>B9X9T2</accession>
<dbReference type="InterPro" id="IPR003362">
    <property type="entry name" value="Bact_transf"/>
</dbReference>
<sequence>MNEHEIQQLLIHHYFPVQRPLGRWRLALNFYYERLNWLCWINGGDVLKRTFDFSASLTALLLLSPLFLVIGLLVKLQDGGPVFFTQIRVGKHGREFKMFKVRSMCLNAEEKLKELIARNQHGGQGVTFKIKDDPRITKLGRWLRKLSLDELPQLYNVLIGDMSLVGPRPPLPREVKRYTLADHRRLAVKPGITCFWQISGRSEIDFNGQVKLDVTYIETRNFWVDLKILAKTLPAVLSGKGAC</sequence>
<evidence type="ECO:0000313" key="4">
    <source>
        <dbReference type="EMBL" id="EEF63233.1"/>
    </source>
</evidence>
<keyword evidence="5" id="KW-1185">Reference proteome</keyword>
<keyword evidence="2" id="KW-1133">Transmembrane helix</keyword>
<keyword evidence="2" id="KW-0812">Transmembrane</keyword>
<protein>
    <submittedName>
        <fullName evidence="4">Undecaprenyl-phosphate galactose phosphotransferase</fullName>
        <ecNumber evidence="4">2.7.8.6</ecNumber>
    </submittedName>
</protein>
<comment type="caution">
    <text evidence="4">The sequence shown here is derived from an EMBL/GenBank/DDBJ whole genome shotgun (WGS) entry which is preliminary data.</text>
</comment>
<feature type="transmembrane region" description="Helical" evidence="2">
    <location>
        <begin position="53"/>
        <end position="74"/>
    </location>
</feature>
<dbReference type="OrthoDB" id="9808602at2"/>
<keyword evidence="2" id="KW-0472">Membrane</keyword>
<evidence type="ECO:0000256" key="2">
    <source>
        <dbReference type="SAM" id="Phobius"/>
    </source>
</evidence>
<comment type="similarity">
    <text evidence="1">Belongs to the bacterial sugar transferase family.</text>
</comment>
<name>B9X9T2_PEDPL</name>
<feature type="domain" description="Bacterial sugar transferase" evidence="3">
    <location>
        <begin position="48"/>
        <end position="237"/>
    </location>
</feature>
<dbReference type="Pfam" id="PF02397">
    <property type="entry name" value="Bac_transf"/>
    <property type="match status" value="1"/>
</dbReference>